<sequence length="412" mass="46377">MTMPADNRPSRKRKIPARLASPSTQIETVTLSHGRPKAEKTTRAPEPSTPILSPSSSLSSDTPTPCPAIRTAGSRWRADARDKLPSRSEIDGSPGLPTPPAPMLMPVQTPEDEHDINSPYFGLQHTPKWDRTRISIDDRAQPRWFPSGLKGPPTLESLSSSSKLILMQELTKRMSFKTLVCFLRLTDAQLLSITEVYEREARRDELEQEYTLAAMKRLDRIRKERPVTVEDWDCALAEELHSKLGPTATSSPIPATEIDQTIAYLQTFNVQEDLEGVGAQRDILDGTSVVLPDDFPSFHVIQQVTEEMIKYTRLGVDFEWDFAHEIGLRDYIYSETELAGDRDGIVISDDDDEEDDEAEESVRRPVVRPRKRGRQFADQPLRNKSDLLELRQPSTIAASGECRGRGLEQSCR</sequence>
<feature type="compositionally biased region" description="Acidic residues" evidence="1">
    <location>
        <begin position="348"/>
        <end position="359"/>
    </location>
</feature>
<dbReference type="OrthoDB" id="3552995at2759"/>
<dbReference type="EMBL" id="CP063408">
    <property type="protein sequence ID" value="QSZ33536.1"/>
    <property type="molecule type" value="Genomic_DNA"/>
</dbReference>
<feature type="compositionally biased region" description="Polar residues" evidence="1">
    <location>
        <begin position="21"/>
        <end position="31"/>
    </location>
</feature>
<accession>A0A8A3PER7</accession>
<feature type="compositionally biased region" description="Basic residues" evidence="1">
    <location>
        <begin position="365"/>
        <end position="374"/>
    </location>
</feature>
<dbReference type="AlphaFoldDB" id="A0A8A3PER7"/>
<organism evidence="2 3">
    <name type="scientific">Monilinia vaccinii-corymbosi</name>
    <dbReference type="NCBI Taxonomy" id="61207"/>
    <lineage>
        <taxon>Eukaryota</taxon>
        <taxon>Fungi</taxon>
        <taxon>Dikarya</taxon>
        <taxon>Ascomycota</taxon>
        <taxon>Pezizomycotina</taxon>
        <taxon>Leotiomycetes</taxon>
        <taxon>Helotiales</taxon>
        <taxon>Sclerotiniaceae</taxon>
        <taxon>Monilinia</taxon>
    </lineage>
</organism>
<reference evidence="2" key="1">
    <citation type="submission" date="2020-10" db="EMBL/GenBank/DDBJ databases">
        <title>Genome Sequence of Monilinia vaccinii-corymbosi Sheds Light on Mummy Berry Disease Infection of Blueberry and Mating Type.</title>
        <authorList>
            <person name="Yow A.G."/>
            <person name="Zhang Y."/>
            <person name="Bansal K."/>
            <person name="Eacker S.M."/>
            <person name="Sullivan S."/>
            <person name="Liachko I."/>
            <person name="Cubeta M.A."/>
            <person name="Rollins J.A."/>
            <person name="Ashrafi H."/>
        </authorList>
    </citation>
    <scope>NUCLEOTIDE SEQUENCE</scope>
    <source>
        <strain evidence="2">RL-1</strain>
    </source>
</reference>
<evidence type="ECO:0000313" key="2">
    <source>
        <dbReference type="EMBL" id="QSZ33536.1"/>
    </source>
</evidence>
<feature type="compositionally biased region" description="Basic and acidic residues" evidence="1">
    <location>
        <begin position="76"/>
        <end position="90"/>
    </location>
</feature>
<feature type="region of interest" description="Disordered" evidence="1">
    <location>
        <begin position="1"/>
        <end position="108"/>
    </location>
</feature>
<proteinExistence type="predicted"/>
<name>A0A8A3PER7_9HELO</name>
<keyword evidence="3" id="KW-1185">Reference proteome</keyword>
<protein>
    <submittedName>
        <fullName evidence="2">Uncharacterized protein</fullName>
    </submittedName>
</protein>
<evidence type="ECO:0000313" key="3">
    <source>
        <dbReference type="Proteomes" id="UP000672032"/>
    </source>
</evidence>
<dbReference type="Proteomes" id="UP000672032">
    <property type="component" value="Chromosome 4"/>
</dbReference>
<feature type="compositionally biased region" description="Low complexity" evidence="1">
    <location>
        <begin position="45"/>
        <end position="63"/>
    </location>
</feature>
<feature type="region of interest" description="Disordered" evidence="1">
    <location>
        <begin position="343"/>
        <end position="392"/>
    </location>
</feature>
<gene>
    <name evidence="2" type="ORF">DSL72_005104</name>
</gene>
<evidence type="ECO:0000256" key="1">
    <source>
        <dbReference type="SAM" id="MobiDB-lite"/>
    </source>
</evidence>